<gene>
    <name evidence="1" type="ORF">NLJ89_g11744</name>
</gene>
<evidence type="ECO:0000313" key="1">
    <source>
        <dbReference type="EMBL" id="KAJ3487110.1"/>
    </source>
</evidence>
<dbReference type="EMBL" id="JANKHO010002980">
    <property type="protein sequence ID" value="KAJ3487110.1"/>
    <property type="molecule type" value="Genomic_DNA"/>
</dbReference>
<protein>
    <submittedName>
        <fullName evidence="1">Uncharacterized protein</fullName>
    </submittedName>
</protein>
<sequence>MHRSKNTANVYHLEQRSRAHVEPYVQGQKVQIVLDWPFNVDITRHSAGQSRVSSTTEVLLPGTEVTVAYARQEQMLCGPRWLYDVSFTKTNSYQVPDRAIARVAHTKLLERQQSYRRSVTGDQIPFQQLVIGSELYRPRSTLVLKQQHQNWPAGTEVFVHEIYQSKINPMSSASAQTVAYNVSRLVPMTEVKHYTACRLSDRELAPLRL</sequence>
<organism evidence="1 2">
    <name type="scientific">Agrocybe chaxingu</name>
    <dbReference type="NCBI Taxonomy" id="84603"/>
    <lineage>
        <taxon>Eukaryota</taxon>
        <taxon>Fungi</taxon>
        <taxon>Dikarya</taxon>
        <taxon>Basidiomycota</taxon>
        <taxon>Agaricomycotina</taxon>
        <taxon>Agaricomycetes</taxon>
        <taxon>Agaricomycetidae</taxon>
        <taxon>Agaricales</taxon>
        <taxon>Agaricineae</taxon>
        <taxon>Strophariaceae</taxon>
        <taxon>Agrocybe</taxon>
    </lineage>
</organism>
<name>A0A9W8JVS0_9AGAR</name>
<dbReference type="AlphaFoldDB" id="A0A9W8JVS0"/>
<comment type="caution">
    <text evidence="1">The sequence shown here is derived from an EMBL/GenBank/DDBJ whole genome shotgun (WGS) entry which is preliminary data.</text>
</comment>
<reference evidence="1" key="1">
    <citation type="submission" date="2022-07" db="EMBL/GenBank/DDBJ databases">
        <title>Genome Sequence of Agrocybe chaxingu.</title>
        <authorList>
            <person name="Buettner E."/>
        </authorList>
    </citation>
    <scope>NUCLEOTIDE SEQUENCE</scope>
    <source>
        <strain evidence="1">MP-N11</strain>
    </source>
</reference>
<keyword evidence="2" id="KW-1185">Reference proteome</keyword>
<evidence type="ECO:0000313" key="2">
    <source>
        <dbReference type="Proteomes" id="UP001148786"/>
    </source>
</evidence>
<dbReference type="Proteomes" id="UP001148786">
    <property type="component" value="Unassembled WGS sequence"/>
</dbReference>
<proteinExistence type="predicted"/>
<accession>A0A9W8JVS0</accession>